<sequence>MSSYEFGVGDDRLNAQGNQAQARFHQPGIVLVHLLFRTAGFGTYLLCSLILSSFVTSFVVVVFLLSIDFWVVKNITGRKLVGLRWWNYVDEEGKNKWMYESRKPEEQKLISSKESKIFWSSLIFFQILWLIMAFATILHISWLVLACIANFFNGANLWGYFRCRYNRKDAQNAAMKYIAPQMMRNAWGGITSKFTRKPNTEDDYRTLAEER</sequence>
<comment type="caution">
    <text evidence="7">The sequence shown here is derived from an EMBL/GenBank/DDBJ whole genome shotgun (WGS) entry which is preliminary data.</text>
</comment>
<evidence type="ECO:0000256" key="6">
    <source>
        <dbReference type="RuleBase" id="RU361206"/>
    </source>
</evidence>
<accession>A0A1D1WBZ0</accession>
<reference evidence="7 8" key="1">
    <citation type="journal article" date="2016" name="Nat. Commun.">
        <title>Extremotolerant tardigrade genome and improved radiotolerance of human cultured cells by tardigrade-unique protein.</title>
        <authorList>
            <person name="Hashimoto T."/>
            <person name="Horikawa D.D."/>
            <person name="Saito Y."/>
            <person name="Kuwahara H."/>
            <person name="Kozuka-Hata H."/>
            <person name="Shin-I T."/>
            <person name="Minakuchi Y."/>
            <person name="Ohishi K."/>
            <person name="Motoyama A."/>
            <person name="Aizu T."/>
            <person name="Enomoto A."/>
            <person name="Kondo K."/>
            <person name="Tanaka S."/>
            <person name="Hara Y."/>
            <person name="Koshikawa S."/>
            <person name="Sagara H."/>
            <person name="Miura T."/>
            <person name="Yokobori S."/>
            <person name="Miyagawa K."/>
            <person name="Suzuki Y."/>
            <person name="Kubo T."/>
            <person name="Oyama M."/>
            <person name="Kohara Y."/>
            <person name="Fujiyama A."/>
            <person name="Arakawa K."/>
            <person name="Katayama T."/>
            <person name="Toyoda A."/>
            <person name="Kunieda T."/>
        </authorList>
    </citation>
    <scope>NUCLEOTIDE SEQUENCE [LARGE SCALE GENOMIC DNA]</scope>
    <source>
        <strain evidence="7 8">YOKOZUNA-1</strain>
    </source>
</reference>
<dbReference type="GO" id="GO:0000139">
    <property type="term" value="C:Golgi membrane"/>
    <property type="evidence" value="ECO:0007669"/>
    <property type="project" value="TreeGrafter"/>
</dbReference>
<comment type="similarity">
    <text evidence="2 6">Belongs to the TVP23 family.</text>
</comment>
<evidence type="ECO:0000256" key="5">
    <source>
        <dbReference type="ARBA" id="ARBA00023136"/>
    </source>
</evidence>
<dbReference type="PANTHER" id="PTHR13019">
    <property type="entry name" value="GOLGI APPARATUS MEMBRANE PROTEIN TVP23"/>
    <property type="match status" value="1"/>
</dbReference>
<comment type="subcellular location">
    <subcellularLocation>
        <location evidence="1 6">Membrane</location>
        <topology evidence="1 6">Multi-pass membrane protein</topology>
    </subcellularLocation>
</comment>
<keyword evidence="8" id="KW-1185">Reference proteome</keyword>
<evidence type="ECO:0000256" key="1">
    <source>
        <dbReference type="ARBA" id="ARBA00004141"/>
    </source>
</evidence>
<organism evidence="7 8">
    <name type="scientific">Ramazzottius varieornatus</name>
    <name type="common">Water bear</name>
    <name type="synonym">Tardigrade</name>
    <dbReference type="NCBI Taxonomy" id="947166"/>
    <lineage>
        <taxon>Eukaryota</taxon>
        <taxon>Metazoa</taxon>
        <taxon>Ecdysozoa</taxon>
        <taxon>Tardigrada</taxon>
        <taxon>Eutardigrada</taxon>
        <taxon>Parachela</taxon>
        <taxon>Hypsibioidea</taxon>
        <taxon>Ramazzottiidae</taxon>
        <taxon>Ramazzottius</taxon>
    </lineage>
</organism>
<feature type="transmembrane region" description="Helical" evidence="6">
    <location>
        <begin position="117"/>
        <end position="134"/>
    </location>
</feature>
<evidence type="ECO:0000256" key="4">
    <source>
        <dbReference type="ARBA" id="ARBA00022989"/>
    </source>
</evidence>
<dbReference type="GO" id="GO:0009306">
    <property type="term" value="P:protein secretion"/>
    <property type="evidence" value="ECO:0007669"/>
    <property type="project" value="TreeGrafter"/>
</dbReference>
<proteinExistence type="inferred from homology"/>
<feature type="transmembrane region" description="Helical" evidence="6">
    <location>
        <begin position="140"/>
        <end position="161"/>
    </location>
</feature>
<gene>
    <name evidence="7" type="primary">RvY_19001-1</name>
    <name evidence="7" type="synonym">RvY_19001.1</name>
    <name evidence="7" type="ORF">RvY_19001</name>
</gene>
<dbReference type="PANTHER" id="PTHR13019:SF25">
    <property type="entry name" value="GOLGI APPARATUS MEMBRANE PROTEIN TVP23 HOMOLOG"/>
    <property type="match status" value="1"/>
</dbReference>
<keyword evidence="4 6" id="KW-1133">Transmembrane helix</keyword>
<dbReference type="STRING" id="947166.A0A1D1WBZ0"/>
<keyword evidence="5 6" id="KW-0472">Membrane</keyword>
<dbReference type="EMBL" id="BDGG01000022">
    <property type="protein sequence ID" value="GAV09459.1"/>
    <property type="molecule type" value="Genomic_DNA"/>
</dbReference>
<keyword evidence="3 6" id="KW-0812">Transmembrane</keyword>
<dbReference type="AlphaFoldDB" id="A0A1D1WBZ0"/>
<evidence type="ECO:0000313" key="8">
    <source>
        <dbReference type="Proteomes" id="UP000186922"/>
    </source>
</evidence>
<dbReference type="Proteomes" id="UP000186922">
    <property type="component" value="Unassembled WGS sequence"/>
</dbReference>
<name>A0A1D1WBZ0_RAMVA</name>
<dbReference type="Pfam" id="PF05832">
    <property type="entry name" value="DUF846"/>
    <property type="match status" value="1"/>
</dbReference>
<evidence type="ECO:0000256" key="2">
    <source>
        <dbReference type="ARBA" id="ARBA00005467"/>
    </source>
</evidence>
<feature type="transmembrane region" description="Helical" evidence="6">
    <location>
        <begin position="41"/>
        <end position="71"/>
    </location>
</feature>
<dbReference type="OrthoDB" id="2151161at2759"/>
<evidence type="ECO:0000313" key="7">
    <source>
        <dbReference type="EMBL" id="GAV09459.1"/>
    </source>
</evidence>
<dbReference type="InterPro" id="IPR008564">
    <property type="entry name" value="TVP23-like"/>
</dbReference>
<protein>
    <recommendedName>
        <fullName evidence="6">Golgi apparatus membrane protein TVP23 homolog</fullName>
    </recommendedName>
</protein>
<dbReference type="GO" id="GO:0016192">
    <property type="term" value="P:vesicle-mediated transport"/>
    <property type="evidence" value="ECO:0007669"/>
    <property type="project" value="TreeGrafter"/>
</dbReference>
<evidence type="ECO:0000256" key="3">
    <source>
        <dbReference type="ARBA" id="ARBA00022692"/>
    </source>
</evidence>